<dbReference type="Proteomes" id="UP000094622">
    <property type="component" value="Unassembled WGS sequence"/>
</dbReference>
<dbReference type="PIRSF" id="PIRSF006173">
    <property type="entry name" value="UCP006173"/>
    <property type="match status" value="1"/>
</dbReference>
<gene>
    <name evidence="2" type="ORF">A6302_00165</name>
</gene>
<organism evidence="2 3">
    <name type="scientific">Methylobrevis pamukkalensis</name>
    <dbReference type="NCBI Taxonomy" id="1439726"/>
    <lineage>
        <taxon>Bacteria</taxon>
        <taxon>Pseudomonadati</taxon>
        <taxon>Pseudomonadota</taxon>
        <taxon>Alphaproteobacteria</taxon>
        <taxon>Hyphomicrobiales</taxon>
        <taxon>Pleomorphomonadaceae</taxon>
        <taxon>Methylobrevis</taxon>
    </lineage>
</organism>
<dbReference type="NCBIfam" id="NF003501">
    <property type="entry name" value="PRK05170.1-5"/>
    <property type="match status" value="1"/>
</dbReference>
<evidence type="ECO:0000256" key="1">
    <source>
        <dbReference type="HAMAP-Rule" id="MF_00676"/>
    </source>
</evidence>
<comment type="similarity">
    <text evidence="1">Belongs to the UPF0260 family.</text>
</comment>
<dbReference type="AlphaFoldDB" id="A0A1E3H7V1"/>
<protein>
    <recommendedName>
        <fullName evidence="1">UPF0260 protein A6302_00165</fullName>
    </recommendedName>
</protein>
<dbReference type="HAMAP" id="MF_00676">
    <property type="entry name" value="UPF0260"/>
    <property type="match status" value="1"/>
</dbReference>
<dbReference type="PATRIC" id="fig|1439726.3.peg.175"/>
<dbReference type="NCBIfam" id="NF003507">
    <property type="entry name" value="PRK05170.2-5"/>
    <property type="match status" value="1"/>
</dbReference>
<dbReference type="EMBL" id="MCRJ01000002">
    <property type="protein sequence ID" value="ODN72419.1"/>
    <property type="molecule type" value="Genomic_DNA"/>
</dbReference>
<sequence>MVNGGSTAGGKGGMAADERPFWREKTLDQMTLPEWESLCDGCARCCLNKLEDEDTGEIAWTDIACVLLDGDTCRCKDYPNRAATVPDCIPLDPDTVRSLSWLPPTCGYRLVSEGRDLYWWHPLVSGDPETVHTAGISVQGRTVPEEEWEIDDWEQRIVDWPMRVPKQAARRGGASKGK</sequence>
<comment type="caution">
    <text evidence="2">The sequence shown here is derived from an EMBL/GenBank/DDBJ whole genome shotgun (WGS) entry which is preliminary data.</text>
</comment>
<dbReference type="InterPro" id="IPR005358">
    <property type="entry name" value="Puta_zinc/iron-chelating_dom"/>
</dbReference>
<proteinExistence type="inferred from homology"/>
<keyword evidence="3" id="KW-1185">Reference proteome</keyword>
<evidence type="ECO:0000313" key="2">
    <source>
        <dbReference type="EMBL" id="ODN72419.1"/>
    </source>
</evidence>
<dbReference type="PANTHER" id="PTHR37421">
    <property type="entry name" value="UPF0260 PROTEIN YCGN"/>
    <property type="match status" value="1"/>
</dbReference>
<evidence type="ECO:0000313" key="3">
    <source>
        <dbReference type="Proteomes" id="UP000094622"/>
    </source>
</evidence>
<dbReference type="Pfam" id="PF03692">
    <property type="entry name" value="CxxCxxCC"/>
    <property type="match status" value="1"/>
</dbReference>
<dbReference type="InterPro" id="IPR008228">
    <property type="entry name" value="UCP006173"/>
</dbReference>
<reference evidence="2 3" key="1">
    <citation type="submission" date="2016-07" db="EMBL/GenBank/DDBJ databases">
        <title>Draft Genome Sequence of Methylobrevis pamukkalensis PK2.</title>
        <authorList>
            <person name="Vasilenko O.V."/>
            <person name="Doronina N.V."/>
            <person name="Shmareva M.N."/>
            <person name="Tarlachkov S.V."/>
            <person name="Mustakhimov I."/>
            <person name="Trotsenko Y.A."/>
        </authorList>
    </citation>
    <scope>NUCLEOTIDE SEQUENCE [LARGE SCALE GENOMIC DNA]</scope>
    <source>
        <strain evidence="2 3">PK2</strain>
    </source>
</reference>
<dbReference type="PANTHER" id="PTHR37421:SF1">
    <property type="entry name" value="UPF0260 PROTEIN YCGN"/>
    <property type="match status" value="1"/>
</dbReference>
<name>A0A1E3H7V1_9HYPH</name>
<accession>A0A1E3H7V1</accession>